<keyword evidence="8" id="KW-0411">Iron-sulfur</keyword>
<keyword evidence="3" id="KW-0479">Metal-binding</keyword>
<dbReference type="PROSITE" id="PS51379">
    <property type="entry name" value="4FE4S_FER_2"/>
    <property type="match status" value="4"/>
</dbReference>
<dbReference type="EMBL" id="JABMOJ010000406">
    <property type="protein sequence ID" value="NQV65829.1"/>
    <property type="molecule type" value="Genomic_DNA"/>
</dbReference>
<keyword evidence="4" id="KW-0677">Repeat</keyword>
<dbReference type="PROSITE" id="PS00198">
    <property type="entry name" value="4FE4S_FER_1"/>
    <property type="match status" value="4"/>
</dbReference>
<evidence type="ECO:0000256" key="3">
    <source>
        <dbReference type="ARBA" id="ARBA00022723"/>
    </source>
</evidence>
<evidence type="ECO:0000256" key="2">
    <source>
        <dbReference type="ARBA" id="ARBA00022485"/>
    </source>
</evidence>
<evidence type="ECO:0000256" key="1">
    <source>
        <dbReference type="ARBA" id="ARBA00022448"/>
    </source>
</evidence>
<dbReference type="GO" id="GO:0051539">
    <property type="term" value="F:4 iron, 4 sulfur cluster binding"/>
    <property type="evidence" value="ECO:0007669"/>
    <property type="project" value="UniProtKB-KW"/>
</dbReference>
<evidence type="ECO:0000256" key="4">
    <source>
        <dbReference type="ARBA" id="ARBA00022737"/>
    </source>
</evidence>
<evidence type="ECO:0000256" key="6">
    <source>
        <dbReference type="ARBA" id="ARBA00022982"/>
    </source>
</evidence>
<evidence type="ECO:0000259" key="11">
    <source>
        <dbReference type="PROSITE" id="PS51379"/>
    </source>
</evidence>
<dbReference type="Gene3D" id="3.30.70.20">
    <property type="match status" value="2"/>
</dbReference>
<gene>
    <name evidence="13" type="primary">rsxB</name>
    <name evidence="13" type="ORF">HQ497_10745</name>
</gene>
<dbReference type="InterPro" id="IPR007202">
    <property type="entry name" value="4Fe-4S_dom"/>
</dbReference>
<dbReference type="Pfam" id="PF04060">
    <property type="entry name" value="FeS"/>
    <property type="match status" value="1"/>
</dbReference>
<feature type="domain" description="4Fe-4S" evidence="12">
    <location>
        <begin position="31"/>
        <end position="89"/>
    </location>
</feature>
<reference evidence="13" key="1">
    <citation type="submission" date="2020-05" db="EMBL/GenBank/DDBJ databases">
        <title>Sulfur intermediates as new biogeochemical hubs in an aquatic model microbial ecosystem.</title>
        <authorList>
            <person name="Vigneron A."/>
        </authorList>
    </citation>
    <scope>NUCLEOTIDE SEQUENCE</scope>
    <source>
        <strain evidence="13">Bin.250</strain>
    </source>
</reference>
<protein>
    <submittedName>
        <fullName evidence="13">Electron transport complex subunit RsxB</fullName>
    </submittedName>
</protein>
<dbReference type="GO" id="GO:0009055">
    <property type="term" value="F:electron transfer activity"/>
    <property type="evidence" value="ECO:0007669"/>
    <property type="project" value="InterPro"/>
</dbReference>
<dbReference type="AlphaFoldDB" id="A0A972VYS7"/>
<evidence type="ECO:0000256" key="8">
    <source>
        <dbReference type="ARBA" id="ARBA00023014"/>
    </source>
</evidence>
<dbReference type="InterPro" id="IPR010207">
    <property type="entry name" value="Elect_transpt_cplx_RnfB/RsxB"/>
</dbReference>
<dbReference type="NCBIfam" id="TIGR01944">
    <property type="entry name" value="rnfB"/>
    <property type="match status" value="1"/>
</dbReference>
<evidence type="ECO:0000256" key="10">
    <source>
        <dbReference type="SAM" id="MobiDB-lite"/>
    </source>
</evidence>
<feature type="domain" description="4Fe-4S ferredoxin-type" evidence="11">
    <location>
        <begin position="136"/>
        <end position="164"/>
    </location>
</feature>
<dbReference type="PROSITE" id="PS51656">
    <property type="entry name" value="4FE4S"/>
    <property type="match status" value="1"/>
</dbReference>
<evidence type="ECO:0000256" key="9">
    <source>
        <dbReference type="ARBA" id="ARBA00023136"/>
    </source>
</evidence>
<proteinExistence type="predicted"/>
<organism evidence="13 14">
    <name type="scientific">SAR86 cluster bacterium</name>
    <dbReference type="NCBI Taxonomy" id="2030880"/>
    <lineage>
        <taxon>Bacteria</taxon>
        <taxon>Pseudomonadati</taxon>
        <taxon>Pseudomonadota</taxon>
        <taxon>Gammaproteobacteria</taxon>
        <taxon>SAR86 cluster</taxon>
    </lineage>
</organism>
<feature type="domain" description="4Fe-4S ferredoxin-type" evidence="11">
    <location>
        <begin position="180"/>
        <end position="209"/>
    </location>
</feature>
<feature type="region of interest" description="Disordered" evidence="10">
    <location>
        <begin position="280"/>
        <end position="305"/>
    </location>
</feature>
<sequence>MSLLIGTLALTAIGGLCALLLGYAARHYTADSTSIVELINVRLPQTQCAQCGYPGCRPYAQAITEGDAINKCPPGGEALIRGLAELLGRAIVPLDVTYGESLPTRVAVIREAECIGCTLCAVACPVDAIIGAPQMMHSVISRDCTGCDLCLEPCPVDCIDMVQVDAVEITPLRLPRIGQDALDLIQYDCIHCGLCEPSCPRELAPQALFWHRAEPERLQELNLADCIECRLCDRVCPSNIPLTASFQAAKQHQRHLDLLAEEAQQAQARFERRERRINRVQAKVRTRPSKQDRQALIDGLRNKNQ</sequence>
<dbReference type="InterPro" id="IPR017896">
    <property type="entry name" value="4Fe4S_Fe-S-bd"/>
</dbReference>
<dbReference type="Gene3D" id="1.10.15.40">
    <property type="entry name" value="Electron transport complex subunit B, putative Fe-S cluster"/>
    <property type="match status" value="1"/>
</dbReference>
<dbReference type="PANTHER" id="PTHR43034:SF2">
    <property type="entry name" value="ION-TRANSLOCATING OXIDOREDUCTASE COMPLEX SUBUNIT C"/>
    <property type="match status" value="1"/>
</dbReference>
<dbReference type="SUPFAM" id="SSF54862">
    <property type="entry name" value="4Fe-4S ferredoxins"/>
    <property type="match status" value="1"/>
</dbReference>
<dbReference type="GO" id="GO:0016020">
    <property type="term" value="C:membrane"/>
    <property type="evidence" value="ECO:0007669"/>
    <property type="project" value="InterPro"/>
</dbReference>
<keyword evidence="2" id="KW-0004">4Fe-4S</keyword>
<dbReference type="GO" id="GO:0046872">
    <property type="term" value="F:metal ion binding"/>
    <property type="evidence" value="ECO:0007669"/>
    <property type="project" value="UniProtKB-KW"/>
</dbReference>
<evidence type="ECO:0000259" key="12">
    <source>
        <dbReference type="PROSITE" id="PS51656"/>
    </source>
</evidence>
<evidence type="ECO:0000256" key="5">
    <source>
        <dbReference type="ARBA" id="ARBA00022967"/>
    </source>
</evidence>
<keyword evidence="6" id="KW-0249">Electron transport</keyword>
<dbReference type="Pfam" id="PF14697">
    <property type="entry name" value="Fer4_21"/>
    <property type="match status" value="1"/>
</dbReference>
<evidence type="ECO:0000256" key="7">
    <source>
        <dbReference type="ARBA" id="ARBA00023004"/>
    </source>
</evidence>
<name>A0A972VYS7_9GAMM</name>
<accession>A0A972VYS7</accession>
<dbReference type="Pfam" id="PF12838">
    <property type="entry name" value="Fer4_7"/>
    <property type="match status" value="1"/>
</dbReference>
<keyword evidence="7" id="KW-0408">Iron</keyword>
<dbReference type="InterPro" id="IPR017900">
    <property type="entry name" value="4Fe4S_Fe_S_CS"/>
</dbReference>
<keyword evidence="9" id="KW-0472">Membrane</keyword>
<dbReference type="Proteomes" id="UP000754644">
    <property type="component" value="Unassembled WGS sequence"/>
</dbReference>
<evidence type="ECO:0000313" key="13">
    <source>
        <dbReference type="EMBL" id="NQV65829.1"/>
    </source>
</evidence>
<dbReference type="NCBIfam" id="NF003475">
    <property type="entry name" value="PRK05113.1"/>
    <property type="match status" value="1"/>
</dbReference>
<feature type="domain" description="4Fe-4S ferredoxin-type" evidence="11">
    <location>
        <begin position="217"/>
        <end position="246"/>
    </location>
</feature>
<comment type="caution">
    <text evidence="13">The sequence shown here is derived from an EMBL/GenBank/DDBJ whole genome shotgun (WGS) entry which is preliminary data.</text>
</comment>
<dbReference type="InterPro" id="IPR010208">
    <property type="entry name" value="Ion_transpt_RnfC/RsxC"/>
</dbReference>
<dbReference type="PANTHER" id="PTHR43034">
    <property type="entry name" value="ION-TRANSLOCATING OXIDOREDUCTASE COMPLEX SUBUNIT C"/>
    <property type="match status" value="1"/>
</dbReference>
<keyword evidence="5" id="KW-1278">Translocase</keyword>
<keyword evidence="1" id="KW-0813">Transport</keyword>
<feature type="domain" description="4Fe-4S ferredoxin-type" evidence="11">
    <location>
        <begin position="105"/>
        <end position="134"/>
    </location>
</feature>
<evidence type="ECO:0000313" key="14">
    <source>
        <dbReference type="Proteomes" id="UP000754644"/>
    </source>
</evidence>
<dbReference type="SUPFAM" id="SSF46548">
    <property type="entry name" value="alpha-helical ferredoxin"/>
    <property type="match status" value="1"/>
</dbReference>